<evidence type="ECO:0000259" key="7">
    <source>
        <dbReference type="PROSITE" id="PS50011"/>
    </source>
</evidence>
<dbReference type="Proteomes" id="UP000241074">
    <property type="component" value="Chromosome"/>
</dbReference>
<dbReference type="OrthoDB" id="9801841at2"/>
<evidence type="ECO:0000313" key="9">
    <source>
        <dbReference type="Proteomes" id="UP000241074"/>
    </source>
</evidence>
<dbReference type="GO" id="GO:0004674">
    <property type="term" value="F:protein serine/threonine kinase activity"/>
    <property type="evidence" value="ECO:0007669"/>
    <property type="project" value="TreeGrafter"/>
</dbReference>
<feature type="compositionally biased region" description="Low complexity" evidence="6">
    <location>
        <begin position="382"/>
        <end position="412"/>
    </location>
</feature>
<dbReference type="PANTHER" id="PTHR43289:SF6">
    <property type="entry name" value="SERINE_THREONINE-PROTEIN KINASE NEKL-3"/>
    <property type="match status" value="1"/>
</dbReference>
<evidence type="ECO:0000256" key="3">
    <source>
        <dbReference type="ARBA" id="ARBA00022777"/>
    </source>
</evidence>
<gene>
    <name evidence="8" type="ORF">C7S18_04680</name>
</gene>
<dbReference type="InterPro" id="IPR000719">
    <property type="entry name" value="Prot_kinase_dom"/>
</dbReference>
<reference evidence="8 9" key="2">
    <citation type="submission" date="2018-03" db="EMBL/GenBank/DDBJ databases">
        <authorList>
            <person name="Keele B.F."/>
        </authorList>
    </citation>
    <scope>NUCLEOTIDE SEQUENCE [LARGE SCALE GENOMIC DNA]</scope>
    <source>
        <strain evidence="8 9">D13</strain>
    </source>
</reference>
<dbReference type="InterPro" id="IPR017441">
    <property type="entry name" value="Protein_kinase_ATP_BS"/>
</dbReference>
<evidence type="ECO:0000256" key="1">
    <source>
        <dbReference type="ARBA" id="ARBA00022679"/>
    </source>
</evidence>
<keyword evidence="3" id="KW-0418">Kinase</keyword>
<dbReference type="SUPFAM" id="SSF56112">
    <property type="entry name" value="Protein kinase-like (PK-like)"/>
    <property type="match status" value="1"/>
</dbReference>
<dbReference type="GO" id="GO:0005524">
    <property type="term" value="F:ATP binding"/>
    <property type="evidence" value="ECO:0007669"/>
    <property type="project" value="UniProtKB-UniRule"/>
</dbReference>
<dbReference type="KEGG" id="xba:C7S18_04680"/>
<dbReference type="PANTHER" id="PTHR43289">
    <property type="entry name" value="MITOGEN-ACTIVATED PROTEIN KINASE KINASE KINASE 20-RELATED"/>
    <property type="match status" value="1"/>
</dbReference>
<proteinExistence type="predicted"/>
<dbReference type="AlphaFoldDB" id="A0A2P1PNY5"/>
<dbReference type="InterPro" id="IPR011009">
    <property type="entry name" value="Kinase-like_dom_sf"/>
</dbReference>
<dbReference type="PROSITE" id="PS00107">
    <property type="entry name" value="PROTEIN_KINASE_ATP"/>
    <property type="match status" value="1"/>
</dbReference>
<keyword evidence="4 5" id="KW-0067">ATP-binding</keyword>
<accession>A0A2P1PNY5</accession>
<keyword evidence="2 5" id="KW-0547">Nucleotide-binding</keyword>
<feature type="region of interest" description="Disordered" evidence="6">
    <location>
        <begin position="364"/>
        <end position="420"/>
    </location>
</feature>
<name>A0A2P1PNY5_9GAMM</name>
<dbReference type="Gene3D" id="3.30.200.20">
    <property type="entry name" value="Phosphorylase Kinase, domain 1"/>
    <property type="match status" value="1"/>
</dbReference>
<evidence type="ECO:0000256" key="2">
    <source>
        <dbReference type="ARBA" id="ARBA00022741"/>
    </source>
</evidence>
<dbReference type="Pfam" id="PF00069">
    <property type="entry name" value="Pkinase"/>
    <property type="match status" value="1"/>
</dbReference>
<evidence type="ECO:0000313" key="8">
    <source>
        <dbReference type="EMBL" id="AVP96536.1"/>
    </source>
</evidence>
<feature type="compositionally biased region" description="Acidic residues" evidence="6">
    <location>
        <begin position="369"/>
        <end position="381"/>
    </location>
</feature>
<evidence type="ECO:0000256" key="5">
    <source>
        <dbReference type="PROSITE-ProRule" id="PRU10141"/>
    </source>
</evidence>
<sequence length="536" mass="58378">MPNPVLPPYIGGFEILGEIGRGGMGVVYRARDPALQRDLAIKVQSGNWEEHRDEMERFLREARILARINHPNVVQIYSVGMHEGAPFFAMELLERSVADAARLRMPSIAQLKRWMFEAARGLAAIHEMGVVHRDIKPANLLLSTPTSVENEHVKIADLGIASSGELFGTRLTQSGMVLGTTGYLAPEAWHPDANLDGRTDQYALGVVFFELLAGRSPHQFDSDAEAIETMMNPPEAPDVRTFRADVDAPTAELIATMLRTKPKDRFANTSELVQALLAVLPPAGADYRSPTPNPRAAPTLPPAVDSARTRMHEAPTLARQAEARPASRASWLIAVPVLLILPWVIWYGFGTARRLDAGSHQVDASADANETDTAESTETDPELAASESSASDAAEAASSETAADETPTTEPDSAPTADPESRSAWAEYLLGHYTLSVSDTDQAWTLSLLEQQGGQIRAELLGPKSKAMTLTGVVEAQRDEERDGSTWTLSRVRLQGKSDLQLILNIDFNEETTEGRGVYELRGKTKSLEIVDSSDL</sequence>
<dbReference type="RefSeq" id="WP_106890464.1">
    <property type="nucleotide sequence ID" value="NZ_CP027860.1"/>
</dbReference>
<dbReference type="Gene3D" id="1.10.510.10">
    <property type="entry name" value="Transferase(Phosphotransferase) domain 1"/>
    <property type="match status" value="1"/>
</dbReference>
<feature type="domain" description="Protein kinase" evidence="7">
    <location>
        <begin position="13"/>
        <end position="277"/>
    </location>
</feature>
<protein>
    <recommendedName>
        <fullName evidence="7">Protein kinase domain-containing protein</fullName>
    </recommendedName>
</protein>
<dbReference type="PROSITE" id="PS50011">
    <property type="entry name" value="PROTEIN_KINASE_DOM"/>
    <property type="match status" value="1"/>
</dbReference>
<organism evidence="8 9">
    <name type="scientific">Ahniella affigens</name>
    <dbReference type="NCBI Taxonomy" id="2021234"/>
    <lineage>
        <taxon>Bacteria</taxon>
        <taxon>Pseudomonadati</taxon>
        <taxon>Pseudomonadota</taxon>
        <taxon>Gammaproteobacteria</taxon>
        <taxon>Lysobacterales</taxon>
        <taxon>Rhodanobacteraceae</taxon>
        <taxon>Ahniella</taxon>
    </lineage>
</organism>
<evidence type="ECO:0000256" key="6">
    <source>
        <dbReference type="SAM" id="MobiDB-lite"/>
    </source>
</evidence>
<evidence type="ECO:0000256" key="4">
    <source>
        <dbReference type="ARBA" id="ARBA00022840"/>
    </source>
</evidence>
<dbReference type="CDD" id="cd14014">
    <property type="entry name" value="STKc_PknB_like"/>
    <property type="match status" value="1"/>
</dbReference>
<dbReference type="SMART" id="SM00220">
    <property type="entry name" value="S_TKc"/>
    <property type="match status" value="1"/>
</dbReference>
<reference evidence="8 9" key="1">
    <citation type="submission" date="2018-03" db="EMBL/GenBank/DDBJ databases">
        <title>Ahniella affigens gen. nov., sp. nov., a gammaproteobacterium isolated from sandy soil near a stream.</title>
        <authorList>
            <person name="Ko Y."/>
            <person name="Kim J.-H."/>
        </authorList>
    </citation>
    <scope>NUCLEOTIDE SEQUENCE [LARGE SCALE GENOMIC DNA]</scope>
    <source>
        <strain evidence="8 9">D13</strain>
    </source>
</reference>
<feature type="binding site" evidence="5">
    <location>
        <position position="42"/>
    </location>
    <ligand>
        <name>ATP</name>
        <dbReference type="ChEBI" id="CHEBI:30616"/>
    </ligand>
</feature>
<keyword evidence="1" id="KW-0808">Transferase</keyword>
<keyword evidence="9" id="KW-1185">Reference proteome</keyword>
<dbReference type="EMBL" id="CP027860">
    <property type="protein sequence ID" value="AVP96536.1"/>
    <property type="molecule type" value="Genomic_DNA"/>
</dbReference>
<dbReference type="PROSITE" id="PS00108">
    <property type="entry name" value="PROTEIN_KINASE_ST"/>
    <property type="match status" value="1"/>
</dbReference>
<dbReference type="InterPro" id="IPR008271">
    <property type="entry name" value="Ser/Thr_kinase_AS"/>
</dbReference>